<comment type="caution">
    <text evidence="8">The sequence shown here is derived from an EMBL/GenBank/DDBJ whole genome shotgun (WGS) entry which is preliminary data.</text>
</comment>
<name>X1TA06_9ZZZZ</name>
<reference evidence="8" key="1">
    <citation type="journal article" date="2014" name="Front. Microbiol.">
        <title>High frequency of phylogenetically diverse reductive dehalogenase-homologous genes in deep subseafloor sedimentary metagenomes.</title>
        <authorList>
            <person name="Kawai M."/>
            <person name="Futagami T."/>
            <person name="Toyoda A."/>
            <person name="Takaki Y."/>
            <person name="Nishi S."/>
            <person name="Hori S."/>
            <person name="Arai W."/>
            <person name="Tsubouchi T."/>
            <person name="Morono Y."/>
            <person name="Uchiyama I."/>
            <person name="Ito T."/>
            <person name="Fujiyama A."/>
            <person name="Inagaki F."/>
            <person name="Takami H."/>
        </authorList>
    </citation>
    <scope>NUCLEOTIDE SEQUENCE</scope>
    <source>
        <strain evidence="8">Expedition CK06-06</strain>
    </source>
</reference>
<protein>
    <recommendedName>
        <fullName evidence="7">Peptidase M48 domain-containing protein</fullName>
    </recommendedName>
</protein>
<evidence type="ECO:0000256" key="5">
    <source>
        <dbReference type="ARBA" id="ARBA00022833"/>
    </source>
</evidence>
<keyword evidence="3" id="KW-0479">Metal-binding</keyword>
<dbReference type="InterPro" id="IPR001915">
    <property type="entry name" value="Peptidase_M48"/>
</dbReference>
<evidence type="ECO:0000256" key="2">
    <source>
        <dbReference type="ARBA" id="ARBA00022670"/>
    </source>
</evidence>
<keyword evidence="2" id="KW-0645">Protease</keyword>
<evidence type="ECO:0000256" key="3">
    <source>
        <dbReference type="ARBA" id="ARBA00022723"/>
    </source>
</evidence>
<evidence type="ECO:0000313" key="8">
    <source>
        <dbReference type="EMBL" id="GAI84380.1"/>
    </source>
</evidence>
<dbReference type="PANTHER" id="PTHR22726">
    <property type="entry name" value="METALLOENDOPEPTIDASE OMA1"/>
    <property type="match status" value="1"/>
</dbReference>
<sequence length="223" mass="24822">GRIANESLQNYIDSVGQRIARVSHKPYWDYHFVALNHKSINAFTLPGGYIFITKGMLKKLTTEAQLAGILAHEIVHVVARHYAAAASRETSESGIMVLAAALSGAKVPRGVLQAADLARQIIGLRYSRKDEREADLAGLDYMVAAGYNPYATIESMQMLEREDAVRPVEFFSTHPDPQNRLAYLNGRIQTRYGTFGGLRIAKEDYRKFVLEPLAKLEDSKKPG</sequence>
<comment type="cofactor">
    <cofactor evidence="1">
        <name>Zn(2+)</name>
        <dbReference type="ChEBI" id="CHEBI:29105"/>
    </cofactor>
</comment>
<accession>X1TA06</accession>
<evidence type="ECO:0000256" key="1">
    <source>
        <dbReference type="ARBA" id="ARBA00001947"/>
    </source>
</evidence>
<gene>
    <name evidence="8" type="ORF">S12H4_19523</name>
</gene>
<dbReference type="GO" id="GO:0004222">
    <property type="term" value="F:metalloendopeptidase activity"/>
    <property type="evidence" value="ECO:0007669"/>
    <property type="project" value="InterPro"/>
</dbReference>
<proteinExistence type="predicted"/>
<dbReference type="EMBL" id="BARW01009771">
    <property type="protein sequence ID" value="GAI84380.1"/>
    <property type="molecule type" value="Genomic_DNA"/>
</dbReference>
<feature type="domain" description="Peptidase M48" evidence="7">
    <location>
        <begin position="8"/>
        <end position="187"/>
    </location>
</feature>
<evidence type="ECO:0000256" key="4">
    <source>
        <dbReference type="ARBA" id="ARBA00022801"/>
    </source>
</evidence>
<feature type="non-terminal residue" evidence="8">
    <location>
        <position position="1"/>
    </location>
</feature>
<evidence type="ECO:0000259" key="7">
    <source>
        <dbReference type="Pfam" id="PF01435"/>
    </source>
</evidence>
<dbReference type="GO" id="GO:0051603">
    <property type="term" value="P:proteolysis involved in protein catabolic process"/>
    <property type="evidence" value="ECO:0007669"/>
    <property type="project" value="TreeGrafter"/>
</dbReference>
<keyword evidence="4" id="KW-0378">Hydrolase</keyword>
<dbReference type="GO" id="GO:0016020">
    <property type="term" value="C:membrane"/>
    <property type="evidence" value="ECO:0007669"/>
    <property type="project" value="TreeGrafter"/>
</dbReference>
<dbReference type="PANTHER" id="PTHR22726:SF1">
    <property type="entry name" value="METALLOENDOPEPTIDASE OMA1, MITOCHONDRIAL"/>
    <property type="match status" value="1"/>
</dbReference>
<dbReference type="InterPro" id="IPR051156">
    <property type="entry name" value="Mito/Outer_Membr_Metalloprot"/>
</dbReference>
<dbReference type="GO" id="GO:0046872">
    <property type="term" value="F:metal ion binding"/>
    <property type="evidence" value="ECO:0007669"/>
    <property type="project" value="UniProtKB-KW"/>
</dbReference>
<dbReference type="AlphaFoldDB" id="X1TA06"/>
<organism evidence="8">
    <name type="scientific">marine sediment metagenome</name>
    <dbReference type="NCBI Taxonomy" id="412755"/>
    <lineage>
        <taxon>unclassified sequences</taxon>
        <taxon>metagenomes</taxon>
        <taxon>ecological metagenomes</taxon>
    </lineage>
</organism>
<evidence type="ECO:0000256" key="6">
    <source>
        <dbReference type="ARBA" id="ARBA00023049"/>
    </source>
</evidence>
<dbReference type="Pfam" id="PF01435">
    <property type="entry name" value="Peptidase_M48"/>
    <property type="match status" value="1"/>
</dbReference>
<dbReference type="Gene3D" id="3.30.2010.10">
    <property type="entry name" value="Metalloproteases ('zincins'), catalytic domain"/>
    <property type="match status" value="1"/>
</dbReference>
<keyword evidence="6" id="KW-0482">Metalloprotease</keyword>
<keyword evidence="5" id="KW-0862">Zinc</keyword>